<evidence type="ECO:0000313" key="4">
    <source>
        <dbReference type="Proteomes" id="UP000630353"/>
    </source>
</evidence>
<comment type="caution">
    <text evidence="3">The sequence shown here is derived from an EMBL/GenBank/DDBJ whole genome shotgun (WGS) entry which is preliminary data.</text>
</comment>
<dbReference type="InterPro" id="IPR050272">
    <property type="entry name" value="Isochorismatase-like_hydrls"/>
</dbReference>
<evidence type="ECO:0000256" key="1">
    <source>
        <dbReference type="ARBA" id="ARBA00022801"/>
    </source>
</evidence>
<keyword evidence="1" id="KW-0378">Hydrolase</keyword>
<dbReference type="PANTHER" id="PTHR43540:SF1">
    <property type="entry name" value="ISOCHORISMATASE HYDROLASE"/>
    <property type="match status" value="1"/>
</dbReference>
<reference evidence="3" key="2">
    <citation type="submission" date="2020-09" db="EMBL/GenBank/DDBJ databases">
        <authorList>
            <person name="Sun Q."/>
            <person name="Kim S."/>
        </authorList>
    </citation>
    <scope>NUCLEOTIDE SEQUENCE</scope>
    <source>
        <strain evidence="3">KCTC 42651</strain>
    </source>
</reference>
<dbReference type="EMBL" id="BMZS01000007">
    <property type="protein sequence ID" value="GHD54173.1"/>
    <property type="molecule type" value="Genomic_DNA"/>
</dbReference>
<dbReference type="RefSeq" id="WP_189991261.1">
    <property type="nucleotide sequence ID" value="NZ_BMZS01000007.1"/>
</dbReference>
<dbReference type="PANTHER" id="PTHR43540">
    <property type="entry name" value="PEROXYUREIDOACRYLATE/UREIDOACRYLATE AMIDOHYDROLASE-RELATED"/>
    <property type="match status" value="1"/>
</dbReference>
<dbReference type="Gene3D" id="3.40.50.850">
    <property type="entry name" value="Isochorismatase-like"/>
    <property type="match status" value="1"/>
</dbReference>
<name>A0A919CRJ4_9PROT</name>
<evidence type="ECO:0000313" key="3">
    <source>
        <dbReference type="EMBL" id="GHD54173.1"/>
    </source>
</evidence>
<dbReference type="AlphaFoldDB" id="A0A919CRJ4"/>
<dbReference type="CDD" id="cd01014">
    <property type="entry name" value="nicotinamidase_related"/>
    <property type="match status" value="1"/>
</dbReference>
<dbReference type="InterPro" id="IPR000868">
    <property type="entry name" value="Isochorismatase-like_dom"/>
</dbReference>
<feature type="domain" description="Isochorismatase-like" evidence="2">
    <location>
        <begin position="4"/>
        <end position="142"/>
    </location>
</feature>
<sequence>MRPALIVIDMQQGSFTAASPRHDTAGLVQRLNRLATAVRGAGGLVVFVQHDGPEGDPHHPDAPGWHLLADLEVRDGDVVVRKTACDSFLGTTLDRVLADNRIERLIVTGCATDYCVDTTVRSALARGIPTLVPSDGHTTADRPHLPAAKIIEHHNAVWADFIAPGGPATVCPCAEVPLT</sequence>
<reference evidence="3" key="1">
    <citation type="journal article" date="2014" name="Int. J. Syst. Evol. Microbiol.">
        <title>Complete genome sequence of Corynebacterium casei LMG S-19264T (=DSM 44701T), isolated from a smear-ripened cheese.</title>
        <authorList>
            <consortium name="US DOE Joint Genome Institute (JGI-PGF)"/>
            <person name="Walter F."/>
            <person name="Albersmeier A."/>
            <person name="Kalinowski J."/>
            <person name="Ruckert C."/>
        </authorList>
    </citation>
    <scope>NUCLEOTIDE SEQUENCE</scope>
    <source>
        <strain evidence="3">KCTC 42651</strain>
    </source>
</reference>
<dbReference type="Pfam" id="PF00857">
    <property type="entry name" value="Isochorismatase"/>
    <property type="match status" value="1"/>
</dbReference>
<evidence type="ECO:0000259" key="2">
    <source>
        <dbReference type="Pfam" id="PF00857"/>
    </source>
</evidence>
<protein>
    <submittedName>
        <fullName evidence="3">Isochorismatase</fullName>
    </submittedName>
</protein>
<gene>
    <name evidence="3" type="ORF">GCM10017083_31380</name>
</gene>
<proteinExistence type="predicted"/>
<dbReference type="SUPFAM" id="SSF52499">
    <property type="entry name" value="Isochorismatase-like hydrolases"/>
    <property type="match status" value="1"/>
</dbReference>
<dbReference type="Proteomes" id="UP000630353">
    <property type="component" value="Unassembled WGS sequence"/>
</dbReference>
<keyword evidence="4" id="KW-1185">Reference proteome</keyword>
<organism evidence="3 4">
    <name type="scientific">Thalassobaculum fulvum</name>
    <dbReference type="NCBI Taxonomy" id="1633335"/>
    <lineage>
        <taxon>Bacteria</taxon>
        <taxon>Pseudomonadati</taxon>
        <taxon>Pseudomonadota</taxon>
        <taxon>Alphaproteobacteria</taxon>
        <taxon>Rhodospirillales</taxon>
        <taxon>Thalassobaculaceae</taxon>
        <taxon>Thalassobaculum</taxon>
    </lineage>
</organism>
<dbReference type="GO" id="GO:0016787">
    <property type="term" value="F:hydrolase activity"/>
    <property type="evidence" value="ECO:0007669"/>
    <property type="project" value="UniProtKB-KW"/>
</dbReference>
<accession>A0A919CRJ4</accession>
<dbReference type="InterPro" id="IPR036380">
    <property type="entry name" value="Isochorismatase-like_sf"/>
</dbReference>